<comment type="caution">
    <text evidence="1">The sequence shown here is derived from an EMBL/GenBank/DDBJ whole genome shotgun (WGS) entry which is preliminary data.</text>
</comment>
<sequence>MKKINFKVPETINHTHEVGIVNLMNEEITASFDNIIDQFHFELVEQACEKLVK</sequence>
<reference evidence="1 2" key="1">
    <citation type="submission" date="2014-09" db="EMBL/GenBank/DDBJ databases">
        <title>Sporocytophaga myxococcoides PG-01 genome sequencing.</title>
        <authorList>
            <person name="Liu L."/>
            <person name="Gao P.J."/>
            <person name="Chen G.J."/>
            <person name="Wang L.S."/>
        </authorList>
    </citation>
    <scope>NUCLEOTIDE SEQUENCE [LARGE SCALE GENOMIC DNA]</scope>
    <source>
        <strain evidence="1 2">PG-01</strain>
    </source>
</reference>
<dbReference type="RefSeq" id="WP_156140349.1">
    <property type="nucleotide sequence ID" value="NZ_BBLT01000002.1"/>
</dbReference>
<gene>
    <name evidence="1" type="ORF">MYP_1166</name>
</gene>
<accession>A0A098LCQ2</accession>
<evidence type="ECO:0000313" key="1">
    <source>
        <dbReference type="EMBL" id="GAL83938.1"/>
    </source>
</evidence>
<dbReference type="EMBL" id="BBLT01000002">
    <property type="protein sequence ID" value="GAL83938.1"/>
    <property type="molecule type" value="Genomic_DNA"/>
</dbReference>
<organism evidence="1 2">
    <name type="scientific">Sporocytophaga myxococcoides</name>
    <dbReference type="NCBI Taxonomy" id="153721"/>
    <lineage>
        <taxon>Bacteria</taxon>
        <taxon>Pseudomonadati</taxon>
        <taxon>Bacteroidota</taxon>
        <taxon>Cytophagia</taxon>
        <taxon>Cytophagales</taxon>
        <taxon>Cytophagaceae</taxon>
        <taxon>Sporocytophaga</taxon>
    </lineage>
</organism>
<keyword evidence="2" id="KW-1185">Reference proteome</keyword>
<dbReference type="Proteomes" id="UP000030185">
    <property type="component" value="Unassembled WGS sequence"/>
</dbReference>
<protein>
    <submittedName>
        <fullName evidence="1">Uncharacterized protein</fullName>
    </submittedName>
</protein>
<evidence type="ECO:0000313" key="2">
    <source>
        <dbReference type="Proteomes" id="UP000030185"/>
    </source>
</evidence>
<name>A0A098LCQ2_9BACT</name>
<proteinExistence type="predicted"/>
<dbReference type="AlphaFoldDB" id="A0A098LCQ2"/>